<name>A0A655DG54_SALET</name>
<feature type="compositionally biased region" description="Polar residues" evidence="1">
    <location>
        <begin position="15"/>
        <end position="30"/>
    </location>
</feature>
<reference evidence="2 3" key="1">
    <citation type="submission" date="2015-03" db="EMBL/GenBank/DDBJ databases">
        <authorList>
            <consortium name="Pathogen Informatics"/>
        </authorList>
    </citation>
    <scope>NUCLEOTIDE SEQUENCE [LARGE SCALE GENOMIC DNA]</scope>
    <source>
        <strain evidence="2 3">D4891</strain>
    </source>
</reference>
<protein>
    <submittedName>
        <fullName evidence="2">Uncharacterized protein</fullName>
    </submittedName>
</protein>
<organism evidence="2 3">
    <name type="scientific">Salmonella enterica subsp. enterica serovar Bovismorbificans</name>
    <dbReference type="NCBI Taxonomy" id="58097"/>
    <lineage>
        <taxon>Bacteria</taxon>
        <taxon>Pseudomonadati</taxon>
        <taxon>Pseudomonadota</taxon>
        <taxon>Gammaproteobacteria</taxon>
        <taxon>Enterobacterales</taxon>
        <taxon>Enterobacteriaceae</taxon>
        <taxon>Salmonella</taxon>
    </lineage>
</organism>
<proteinExistence type="predicted"/>
<dbReference type="Proteomes" id="UP000042394">
    <property type="component" value="Unassembled WGS sequence"/>
</dbReference>
<gene>
    <name evidence="2" type="ORF">ERS008207_03153</name>
</gene>
<sequence length="30" mass="3190">MQFTASIAADGDQRQIGNLTETGLNPQALQ</sequence>
<feature type="region of interest" description="Disordered" evidence="1">
    <location>
        <begin position="1"/>
        <end position="30"/>
    </location>
</feature>
<dbReference type="AlphaFoldDB" id="A0A655DG54"/>
<dbReference type="EMBL" id="CQPD01000033">
    <property type="protein sequence ID" value="CNU64109.1"/>
    <property type="molecule type" value="Genomic_DNA"/>
</dbReference>
<evidence type="ECO:0000313" key="2">
    <source>
        <dbReference type="EMBL" id="CNU64109.1"/>
    </source>
</evidence>
<evidence type="ECO:0000313" key="3">
    <source>
        <dbReference type="Proteomes" id="UP000042394"/>
    </source>
</evidence>
<evidence type="ECO:0000256" key="1">
    <source>
        <dbReference type="SAM" id="MobiDB-lite"/>
    </source>
</evidence>
<accession>A0A655DG54</accession>